<evidence type="ECO:0000313" key="1">
    <source>
        <dbReference type="EMBL" id="URE06016.1"/>
    </source>
</evidence>
<evidence type="ECO:0000313" key="2">
    <source>
        <dbReference type="Proteomes" id="UP001055439"/>
    </source>
</evidence>
<dbReference type="AlphaFoldDB" id="A0A9E7FZJ1"/>
<organism evidence="1 2">
    <name type="scientific">Musa troglodytarum</name>
    <name type="common">fe'i banana</name>
    <dbReference type="NCBI Taxonomy" id="320322"/>
    <lineage>
        <taxon>Eukaryota</taxon>
        <taxon>Viridiplantae</taxon>
        <taxon>Streptophyta</taxon>
        <taxon>Embryophyta</taxon>
        <taxon>Tracheophyta</taxon>
        <taxon>Spermatophyta</taxon>
        <taxon>Magnoliopsida</taxon>
        <taxon>Liliopsida</taxon>
        <taxon>Zingiberales</taxon>
        <taxon>Musaceae</taxon>
        <taxon>Musa</taxon>
    </lineage>
</organism>
<gene>
    <name evidence="1" type="ORF">MUK42_19660</name>
</gene>
<dbReference type="Proteomes" id="UP001055439">
    <property type="component" value="Chromosome 5"/>
</dbReference>
<dbReference type="EMBL" id="CP097507">
    <property type="protein sequence ID" value="URE06016.1"/>
    <property type="molecule type" value="Genomic_DNA"/>
</dbReference>
<sequence>MFMWLLSPSEICLFPMRGGCLVFQYVLITSFVHMKAGTMTGVHVTITTLRQDPSPDLQMMGITGCIIILRVPRAMDEAHLGLVRTALDDRALENPVVSFHHQSERCFLAGWLAGLLACLLVWNHSP</sequence>
<proteinExistence type="predicted"/>
<protein>
    <submittedName>
        <fullName evidence="1">Uncharacterized protein</fullName>
    </submittedName>
</protein>
<keyword evidence="2" id="KW-1185">Reference proteome</keyword>
<accession>A0A9E7FZJ1</accession>
<name>A0A9E7FZJ1_9LILI</name>
<reference evidence="1" key="1">
    <citation type="submission" date="2022-05" db="EMBL/GenBank/DDBJ databases">
        <title>The Musa troglodytarum L. genome provides insights into the mechanism of non-climacteric behaviour and enrichment of carotenoids.</title>
        <authorList>
            <person name="Wang J."/>
        </authorList>
    </citation>
    <scope>NUCLEOTIDE SEQUENCE</scope>
    <source>
        <tissue evidence="1">Leaf</tissue>
    </source>
</reference>
<dbReference type="OrthoDB" id="439808at2759"/>